<organism evidence="2 3">
    <name type="scientific">Symbiodinium necroappetens</name>
    <dbReference type="NCBI Taxonomy" id="1628268"/>
    <lineage>
        <taxon>Eukaryota</taxon>
        <taxon>Sar</taxon>
        <taxon>Alveolata</taxon>
        <taxon>Dinophyceae</taxon>
        <taxon>Suessiales</taxon>
        <taxon>Symbiodiniaceae</taxon>
        <taxon>Symbiodinium</taxon>
    </lineage>
</organism>
<comment type="caution">
    <text evidence="2">The sequence shown here is derived from an EMBL/GenBank/DDBJ whole genome shotgun (WGS) entry which is preliminary data.</text>
</comment>
<reference evidence="2" key="1">
    <citation type="submission" date="2021-02" db="EMBL/GenBank/DDBJ databases">
        <authorList>
            <person name="Dougan E. K."/>
            <person name="Rhodes N."/>
            <person name="Thang M."/>
            <person name="Chan C."/>
        </authorList>
    </citation>
    <scope>NUCLEOTIDE SEQUENCE</scope>
</reference>
<sequence length="214" mass="24133">YDCALACEYEGIPPTLKRIRSMCYLLKKLNELPDWIFMSEQPIRSQGKVSKNFRLCEQDEQTDILFDVKPPSYHVEPLDECSRSDLLGACLMALPVRCPKQGDQCLGLAGALREELVKKPRLCEIQDVIDMLLKSKQASVHGCGRWRWELAKLEAASEEKLVALGSRVDVSDRQRSFPAGAQPATQKKRKRGGKAKNPRARAKQTVPHLGLPYQ</sequence>
<evidence type="ECO:0000313" key="2">
    <source>
        <dbReference type="EMBL" id="CAE7478288.1"/>
    </source>
</evidence>
<gene>
    <name evidence="2" type="primary">Ift52</name>
    <name evidence="2" type="ORF">SNEC2469_LOCUS13514</name>
</gene>
<evidence type="ECO:0000313" key="3">
    <source>
        <dbReference type="Proteomes" id="UP000601435"/>
    </source>
</evidence>
<feature type="compositionally biased region" description="Basic residues" evidence="1">
    <location>
        <begin position="186"/>
        <end position="202"/>
    </location>
</feature>
<name>A0A812SCW4_9DINO</name>
<feature type="non-terminal residue" evidence="2">
    <location>
        <position position="1"/>
    </location>
</feature>
<proteinExistence type="predicted"/>
<feature type="region of interest" description="Disordered" evidence="1">
    <location>
        <begin position="173"/>
        <end position="214"/>
    </location>
</feature>
<keyword evidence="3" id="KW-1185">Reference proteome</keyword>
<dbReference type="EMBL" id="CAJNJA010021572">
    <property type="protein sequence ID" value="CAE7478288.1"/>
    <property type="molecule type" value="Genomic_DNA"/>
</dbReference>
<evidence type="ECO:0000256" key="1">
    <source>
        <dbReference type="SAM" id="MobiDB-lite"/>
    </source>
</evidence>
<protein>
    <submittedName>
        <fullName evidence="2">Ift52 protein</fullName>
    </submittedName>
</protein>
<accession>A0A812SCW4</accession>
<dbReference type="AlphaFoldDB" id="A0A812SCW4"/>
<dbReference type="OrthoDB" id="436753at2759"/>
<dbReference type="Proteomes" id="UP000601435">
    <property type="component" value="Unassembled WGS sequence"/>
</dbReference>